<dbReference type="SUPFAM" id="SSF53383">
    <property type="entry name" value="PLP-dependent transferases"/>
    <property type="match status" value="1"/>
</dbReference>
<protein>
    <submittedName>
        <fullName evidence="10">Cysteine desulfurase NifS</fullName>
    </submittedName>
</protein>
<evidence type="ECO:0000256" key="2">
    <source>
        <dbReference type="ARBA" id="ARBA00006490"/>
    </source>
</evidence>
<comment type="catalytic activity">
    <reaction evidence="8">
        <text>(sulfur carrier)-H + L-cysteine = (sulfur carrier)-SH + L-alanine</text>
        <dbReference type="Rhea" id="RHEA:43892"/>
        <dbReference type="Rhea" id="RHEA-COMP:14737"/>
        <dbReference type="Rhea" id="RHEA-COMP:14739"/>
        <dbReference type="ChEBI" id="CHEBI:29917"/>
        <dbReference type="ChEBI" id="CHEBI:35235"/>
        <dbReference type="ChEBI" id="CHEBI:57972"/>
        <dbReference type="ChEBI" id="CHEBI:64428"/>
        <dbReference type="EC" id="2.8.1.7"/>
    </reaction>
</comment>
<dbReference type="Proteomes" id="UP000230553">
    <property type="component" value="Unassembled WGS sequence"/>
</dbReference>
<dbReference type="Gene3D" id="1.10.260.50">
    <property type="match status" value="1"/>
</dbReference>
<accession>A0A2M7TG53</accession>
<dbReference type="GO" id="GO:0051536">
    <property type="term" value="F:iron-sulfur cluster binding"/>
    <property type="evidence" value="ECO:0007669"/>
    <property type="project" value="UniProtKB-KW"/>
</dbReference>
<comment type="similarity">
    <text evidence="2">Belongs to the class-V pyridoxal-phosphate-dependent aminotransferase family. NifS/IscS subfamily.</text>
</comment>
<evidence type="ECO:0000256" key="4">
    <source>
        <dbReference type="ARBA" id="ARBA00022723"/>
    </source>
</evidence>
<evidence type="ECO:0000313" key="11">
    <source>
        <dbReference type="Proteomes" id="UP000230553"/>
    </source>
</evidence>
<dbReference type="PANTHER" id="PTHR11601">
    <property type="entry name" value="CYSTEINE DESULFURYLASE FAMILY MEMBER"/>
    <property type="match status" value="1"/>
</dbReference>
<dbReference type="Gene3D" id="3.90.1150.10">
    <property type="entry name" value="Aspartate Aminotransferase, domain 1"/>
    <property type="match status" value="1"/>
</dbReference>
<evidence type="ECO:0000256" key="1">
    <source>
        <dbReference type="ARBA" id="ARBA00001933"/>
    </source>
</evidence>
<dbReference type="EMBL" id="PFNM01000026">
    <property type="protein sequence ID" value="PIZ44987.1"/>
    <property type="molecule type" value="Genomic_DNA"/>
</dbReference>
<name>A0A2M7TG53_9BACT</name>
<organism evidence="10 11">
    <name type="scientific">Candidatus Wolfebacteria bacterium CG_4_10_14_0_2_um_filter_39_18</name>
    <dbReference type="NCBI Taxonomy" id="1975061"/>
    <lineage>
        <taxon>Bacteria</taxon>
        <taxon>Candidatus Wolfeibacteriota</taxon>
    </lineage>
</organism>
<dbReference type="AlphaFoldDB" id="A0A2M7TG53"/>
<dbReference type="GO" id="GO:0031071">
    <property type="term" value="F:cysteine desulfurase activity"/>
    <property type="evidence" value="ECO:0007669"/>
    <property type="project" value="UniProtKB-EC"/>
</dbReference>
<evidence type="ECO:0000256" key="5">
    <source>
        <dbReference type="ARBA" id="ARBA00022898"/>
    </source>
</evidence>
<keyword evidence="7" id="KW-0411">Iron-sulfur</keyword>
<dbReference type="Pfam" id="PF00266">
    <property type="entry name" value="Aminotran_5"/>
    <property type="match status" value="1"/>
</dbReference>
<dbReference type="PANTHER" id="PTHR11601:SF34">
    <property type="entry name" value="CYSTEINE DESULFURASE"/>
    <property type="match status" value="1"/>
</dbReference>
<keyword evidence="5" id="KW-0663">Pyridoxal phosphate</keyword>
<evidence type="ECO:0000256" key="8">
    <source>
        <dbReference type="ARBA" id="ARBA00050776"/>
    </source>
</evidence>
<dbReference type="FunFam" id="3.40.640.10:FF:000084">
    <property type="entry name" value="IscS-like cysteine desulfurase"/>
    <property type="match status" value="1"/>
</dbReference>
<comment type="caution">
    <text evidence="10">The sequence shown here is derived from an EMBL/GenBank/DDBJ whole genome shotgun (WGS) entry which is preliminary data.</text>
</comment>
<gene>
    <name evidence="10" type="ORF">COY31_01225</name>
</gene>
<dbReference type="InterPro" id="IPR016454">
    <property type="entry name" value="Cysteine_dSase"/>
</dbReference>
<evidence type="ECO:0000313" key="10">
    <source>
        <dbReference type="EMBL" id="PIZ44987.1"/>
    </source>
</evidence>
<evidence type="ECO:0000256" key="7">
    <source>
        <dbReference type="ARBA" id="ARBA00023014"/>
    </source>
</evidence>
<dbReference type="InterPro" id="IPR015424">
    <property type="entry name" value="PyrdxlP-dep_Trfase"/>
</dbReference>
<evidence type="ECO:0000259" key="9">
    <source>
        <dbReference type="Pfam" id="PF00266"/>
    </source>
</evidence>
<dbReference type="InterPro" id="IPR015422">
    <property type="entry name" value="PyrdxlP-dep_Trfase_small"/>
</dbReference>
<dbReference type="Gene3D" id="3.40.640.10">
    <property type="entry name" value="Type I PLP-dependent aspartate aminotransferase-like (Major domain)"/>
    <property type="match status" value="1"/>
</dbReference>
<keyword evidence="6" id="KW-0408">Iron</keyword>
<evidence type="ECO:0000256" key="3">
    <source>
        <dbReference type="ARBA" id="ARBA00022679"/>
    </source>
</evidence>
<reference evidence="11" key="1">
    <citation type="submission" date="2017-09" db="EMBL/GenBank/DDBJ databases">
        <title>Depth-based differentiation of microbial function through sediment-hosted aquifers and enrichment of novel symbionts in the deep terrestrial subsurface.</title>
        <authorList>
            <person name="Probst A.J."/>
            <person name="Ladd B."/>
            <person name="Jarett J.K."/>
            <person name="Geller-Mcgrath D.E."/>
            <person name="Sieber C.M.K."/>
            <person name="Emerson J.B."/>
            <person name="Anantharaman K."/>
            <person name="Thomas B.C."/>
            <person name="Malmstrom R."/>
            <person name="Stieglmeier M."/>
            <person name="Klingl A."/>
            <person name="Woyke T."/>
            <person name="Ryan C.M."/>
            <person name="Banfield J.F."/>
        </authorList>
    </citation>
    <scope>NUCLEOTIDE SEQUENCE [LARGE SCALE GENOMIC DNA]</scope>
</reference>
<comment type="cofactor">
    <cofactor evidence="1">
        <name>pyridoxal 5'-phosphate</name>
        <dbReference type="ChEBI" id="CHEBI:597326"/>
    </cofactor>
</comment>
<dbReference type="InterPro" id="IPR015421">
    <property type="entry name" value="PyrdxlP-dep_Trfase_major"/>
</dbReference>
<dbReference type="PIRSF" id="PIRSF005572">
    <property type="entry name" value="NifS"/>
    <property type="match status" value="1"/>
</dbReference>
<proteinExistence type="inferred from homology"/>
<dbReference type="InterPro" id="IPR000192">
    <property type="entry name" value="Aminotrans_V_dom"/>
</dbReference>
<feature type="domain" description="Aminotransferase class V" evidence="9">
    <location>
        <begin position="5"/>
        <end position="384"/>
    </location>
</feature>
<dbReference type="GO" id="GO:0046872">
    <property type="term" value="F:metal ion binding"/>
    <property type="evidence" value="ECO:0007669"/>
    <property type="project" value="UniProtKB-KW"/>
</dbReference>
<evidence type="ECO:0000256" key="6">
    <source>
        <dbReference type="ARBA" id="ARBA00023004"/>
    </source>
</evidence>
<keyword evidence="3" id="KW-0808">Transferase</keyword>
<sequence length="402" mass="44381">MSRNVYLDYAAATYIEPAALKKMRPYLGEFFGNASSLHSLGQISKNAIEKARYETAGILGVLPEEIIFTGSGTESANLAIFGIARAYKKFGNHIIVSKIEHKAVLKSAKALEKEGFKITYLNVDKNGIVKLDEFKKALNKKTILVSIMYANNEIGTIQPIKEISEIIKEYRREKLKIENWKLKINEMLPAFHCDACQAAGALPLDIKKLGIDALTLNGSKIYGPKGVGCLYLNKNIKIEPIIIGGGQENNLRAGTENPALIVGFAEALKLAEKMRIKESRRLTVLRDYFIKNILKSVKGCKLNGDTKKRLPNNINLLFSGVEGDALVLRLDLHEIYVSTGSACASSDFTASHVLSALGIKKVLIHGSLRLTLGRKTTKKDLDYVLKILACEVEDLRKMSAVK</sequence>
<keyword evidence="4" id="KW-0479">Metal-binding</keyword>